<dbReference type="Proteomes" id="UP000320948">
    <property type="component" value="Unassembled WGS sequence"/>
</dbReference>
<evidence type="ECO:0000256" key="6">
    <source>
        <dbReference type="SAM" id="MobiDB-lite"/>
    </source>
</evidence>
<reference evidence="7 8" key="1">
    <citation type="journal article" date="2017" name="Nat. Commun.">
        <title>In situ click chemistry generation of cyclooxygenase-2 inhibitors.</title>
        <authorList>
            <person name="Bhardwaj A."/>
            <person name="Kaur J."/>
            <person name="Wuest M."/>
            <person name="Wuest F."/>
        </authorList>
    </citation>
    <scope>NUCLEOTIDE SEQUENCE [LARGE SCALE GENOMIC DNA]</scope>
    <source>
        <strain evidence="7">S2_018_000_R2_106</strain>
    </source>
</reference>
<proteinExistence type="inferred from homology"/>
<organism evidence="7 8">
    <name type="scientific">Blastochloris viridis</name>
    <name type="common">Rhodopseudomonas viridis</name>
    <dbReference type="NCBI Taxonomy" id="1079"/>
    <lineage>
        <taxon>Bacteria</taxon>
        <taxon>Pseudomonadati</taxon>
        <taxon>Pseudomonadota</taxon>
        <taxon>Alphaproteobacteria</taxon>
        <taxon>Hyphomicrobiales</taxon>
        <taxon>Blastochloridaceae</taxon>
        <taxon>Blastochloris</taxon>
    </lineage>
</organism>
<keyword evidence="2 5" id="KW-0689">Ribosomal protein</keyword>
<dbReference type="NCBIfam" id="TIGR01031">
    <property type="entry name" value="rpmF_bact"/>
    <property type="match status" value="1"/>
</dbReference>
<gene>
    <name evidence="5 7" type="primary">rpmF</name>
    <name evidence="7" type="ORF">DI628_02800</name>
</gene>
<evidence type="ECO:0000256" key="2">
    <source>
        <dbReference type="ARBA" id="ARBA00022980"/>
    </source>
</evidence>
<sequence length="72" mass="7924">MAVPKRKTSPSRKGMRQQRHAKAVSGSYTENPDTGTLVLRHHATKEADGSMWFNGKMVVKPKVKAEAASSEE</sequence>
<protein>
    <recommendedName>
        <fullName evidence="4 5">Large ribosomal subunit protein bL32</fullName>
    </recommendedName>
</protein>
<accession>A0A6N4R4T8</accession>
<feature type="compositionally biased region" description="Basic residues" evidence="6">
    <location>
        <begin position="1"/>
        <end position="22"/>
    </location>
</feature>
<evidence type="ECO:0000256" key="4">
    <source>
        <dbReference type="ARBA" id="ARBA00035178"/>
    </source>
</evidence>
<feature type="region of interest" description="Disordered" evidence="6">
    <location>
        <begin position="1"/>
        <end position="34"/>
    </location>
</feature>
<comment type="caution">
    <text evidence="7">The sequence shown here is derived from an EMBL/GenBank/DDBJ whole genome shotgun (WGS) entry which is preliminary data.</text>
</comment>
<dbReference type="HAMAP" id="MF_00340">
    <property type="entry name" value="Ribosomal_bL32"/>
    <property type="match status" value="1"/>
</dbReference>
<evidence type="ECO:0000256" key="5">
    <source>
        <dbReference type="HAMAP-Rule" id="MF_00340"/>
    </source>
</evidence>
<evidence type="ECO:0000256" key="1">
    <source>
        <dbReference type="ARBA" id="ARBA00008560"/>
    </source>
</evidence>
<dbReference type="GO" id="GO:0006412">
    <property type="term" value="P:translation"/>
    <property type="evidence" value="ECO:0007669"/>
    <property type="project" value="UniProtKB-UniRule"/>
</dbReference>
<dbReference type="InterPro" id="IPR011332">
    <property type="entry name" value="Ribosomal_zn-bd"/>
</dbReference>
<evidence type="ECO:0000256" key="3">
    <source>
        <dbReference type="ARBA" id="ARBA00023274"/>
    </source>
</evidence>
<dbReference type="EMBL" id="VAFM01000001">
    <property type="protein sequence ID" value="TKW61570.1"/>
    <property type="molecule type" value="Genomic_DNA"/>
</dbReference>
<dbReference type="GO" id="GO:0003735">
    <property type="term" value="F:structural constituent of ribosome"/>
    <property type="evidence" value="ECO:0007669"/>
    <property type="project" value="InterPro"/>
</dbReference>
<comment type="similarity">
    <text evidence="1 5">Belongs to the bacterial ribosomal protein bL32 family.</text>
</comment>
<evidence type="ECO:0000313" key="7">
    <source>
        <dbReference type="EMBL" id="TKW61570.1"/>
    </source>
</evidence>
<dbReference type="AlphaFoldDB" id="A0A6N4R4T8"/>
<dbReference type="InterPro" id="IPR002677">
    <property type="entry name" value="Ribosomal_bL32"/>
</dbReference>
<keyword evidence="3 5" id="KW-0687">Ribonucleoprotein</keyword>
<name>A0A6N4R4T8_BLAVI</name>
<evidence type="ECO:0000313" key="8">
    <source>
        <dbReference type="Proteomes" id="UP000320948"/>
    </source>
</evidence>
<dbReference type="GO" id="GO:0015934">
    <property type="term" value="C:large ribosomal subunit"/>
    <property type="evidence" value="ECO:0007669"/>
    <property type="project" value="InterPro"/>
</dbReference>
<dbReference type="SUPFAM" id="SSF57829">
    <property type="entry name" value="Zn-binding ribosomal proteins"/>
    <property type="match status" value="1"/>
</dbReference>
<dbReference type="Pfam" id="PF01783">
    <property type="entry name" value="Ribosomal_L32p"/>
    <property type="match status" value="1"/>
</dbReference>